<dbReference type="InterPro" id="IPR051398">
    <property type="entry name" value="Polysacch_Deacetylase"/>
</dbReference>
<dbReference type="RefSeq" id="WP_090265394.1">
    <property type="nucleotide sequence ID" value="NZ_AP023321.1"/>
</dbReference>
<dbReference type="SUPFAM" id="SSF88713">
    <property type="entry name" value="Glycoside hydrolase/deacetylase"/>
    <property type="match status" value="1"/>
</dbReference>
<keyword evidence="2" id="KW-0732">Signal</keyword>
<evidence type="ECO:0000313" key="5">
    <source>
        <dbReference type="EMBL" id="BCI61166.1"/>
    </source>
</evidence>
<dbReference type="Proteomes" id="UP000593890">
    <property type="component" value="Chromosome"/>
</dbReference>
<dbReference type="GO" id="GO:0005576">
    <property type="term" value="C:extracellular region"/>
    <property type="evidence" value="ECO:0007669"/>
    <property type="project" value="UniProtKB-SubCell"/>
</dbReference>
<keyword evidence="6" id="KW-1185">Reference proteome</keyword>
<dbReference type="InterPro" id="IPR011330">
    <property type="entry name" value="Glyco_hydro/deAcase_b/a-brl"/>
</dbReference>
<evidence type="ECO:0000256" key="2">
    <source>
        <dbReference type="ARBA" id="ARBA00022729"/>
    </source>
</evidence>
<evidence type="ECO:0000259" key="4">
    <source>
        <dbReference type="Pfam" id="PF01522"/>
    </source>
</evidence>
<protein>
    <recommendedName>
        <fullName evidence="4">NodB homology domain-containing protein</fullName>
    </recommendedName>
</protein>
<sequence>MRSYYPYRRKSKWKSALPFVLAGIVLIAVAATIFFLLNRTAVPASAPVASSSSEASSETSSEAPPSSAESSGNPVSSQASSAPAVDESNYVAYTGPIEHIFFHPLVAYPELAFDGDAQAKGMDDYMTTATEFQRVLEELYRNDYILVDPSQLYGEPDESDDSGKTYVKKTLKLPPGKKPVIISVDDVNYYDYMRENGCNYKLVVGSDGHIAAMVKNPQTGKEEIRTDTEVFPMINEFLKKHPDFSYRGAKAVVGLTGYSGILGYRTQVGSPNRESEIEAVKPVIECLKRDGFTFASHSYAHGHMSKKGVDYMTNDCQMWKDEVESLVGKTNVYLFPYGEYPKIGSEPFNVLLQYGFQHISGVGINVYQKMYDGYLFNDRKNIDGITLRKCLEQGPDYIKPNGKEAVQNQVWDMMDVEYVFDKCRGDTPGEGSF</sequence>
<dbReference type="EMBL" id="AP023321">
    <property type="protein sequence ID" value="BCI61166.1"/>
    <property type="molecule type" value="Genomic_DNA"/>
</dbReference>
<name>A0A7I8D2Y1_9FIRM</name>
<feature type="region of interest" description="Disordered" evidence="3">
    <location>
        <begin position="48"/>
        <end position="81"/>
    </location>
</feature>
<proteinExistence type="predicted"/>
<dbReference type="InterPro" id="IPR002509">
    <property type="entry name" value="NODB_dom"/>
</dbReference>
<dbReference type="Gene3D" id="3.20.20.370">
    <property type="entry name" value="Glycoside hydrolase/deacetylase"/>
    <property type="match status" value="1"/>
</dbReference>
<dbReference type="PANTHER" id="PTHR34216:SF3">
    <property type="entry name" value="POLY-BETA-1,6-N-ACETYL-D-GLUCOSAMINE N-DEACETYLASE"/>
    <property type="match status" value="1"/>
</dbReference>
<organism evidence="5 6">
    <name type="scientific">Solibaculum mannosilyticum</name>
    <dbReference type="NCBI Taxonomy" id="2780922"/>
    <lineage>
        <taxon>Bacteria</taxon>
        <taxon>Bacillati</taxon>
        <taxon>Bacillota</taxon>
        <taxon>Clostridia</taxon>
        <taxon>Eubacteriales</taxon>
        <taxon>Oscillospiraceae</taxon>
        <taxon>Solibaculum</taxon>
    </lineage>
</organism>
<dbReference type="Pfam" id="PF01522">
    <property type="entry name" value="Polysacc_deac_1"/>
    <property type="match status" value="1"/>
</dbReference>
<gene>
    <name evidence="5" type="ORF">C12CBH8_18050</name>
</gene>
<feature type="domain" description="NodB homology" evidence="4">
    <location>
        <begin position="277"/>
        <end position="342"/>
    </location>
</feature>
<evidence type="ECO:0000256" key="3">
    <source>
        <dbReference type="SAM" id="MobiDB-lite"/>
    </source>
</evidence>
<evidence type="ECO:0000256" key="1">
    <source>
        <dbReference type="ARBA" id="ARBA00004613"/>
    </source>
</evidence>
<dbReference type="GO" id="GO:0005975">
    <property type="term" value="P:carbohydrate metabolic process"/>
    <property type="evidence" value="ECO:0007669"/>
    <property type="project" value="InterPro"/>
</dbReference>
<evidence type="ECO:0000313" key="6">
    <source>
        <dbReference type="Proteomes" id="UP000593890"/>
    </source>
</evidence>
<comment type="subcellular location">
    <subcellularLocation>
        <location evidence="1">Secreted</location>
    </subcellularLocation>
</comment>
<dbReference type="AlphaFoldDB" id="A0A7I8D2Y1"/>
<dbReference type="GO" id="GO:0016810">
    <property type="term" value="F:hydrolase activity, acting on carbon-nitrogen (but not peptide) bonds"/>
    <property type="evidence" value="ECO:0007669"/>
    <property type="project" value="InterPro"/>
</dbReference>
<dbReference type="PANTHER" id="PTHR34216">
    <property type="match status" value="1"/>
</dbReference>
<accession>A0A7I8D2Y1</accession>
<dbReference type="KEGG" id="sman:C12CBH8_18050"/>
<reference evidence="6" key="1">
    <citation type="submission" date="2020-07" db="EMBL/GenBank/DDBJ databases">
        <title>Complete genome sequencing of Clostridia bacterium strain 12CBH8.</title>
        <authorList>
            <person name="Sakamoto M."/>
            <person name="Murakami T."/>
            <person name="Mori H."/>
        </authorList>
    </citation>
    <scope>NUCLEOTIDE SEQUENCE [LARGE SCALE GENOMIC DNA]</scope>
    <source>
        <strain evidence="6">12CBH8</strain>
    </source>
</reference>